<reference evidence="1" key="1">
    <citation type="submission" date="2023-06" db="EMBL/GenBank/DDBJ databases">
        <title>Genome-scale phylogeny and comparative genomics of the fungal order Sordariales.</title>
        <authorList>
            <consortium name="Lawrence Berkeley National Laboratory"/>
            <person name="Hensen N."/>
            <person name="Bonometti L."/>
            <person name="Westerberg I."/>
            <person name="Brannstrom I.O."/>
            <person name="Guillou S."/>
            <person name="Cros-Aarteil S."/>
            <person name="Calhoun S."/>
            <person name="Haridas S."/>
            <person name="Kuo A."/>
            <person name="Mondo S."/>
            <person name="Pangilinan J."/>
            <person name="Riley R."/>
            <person name="Labutti K."/>
            <person name="Andreopoulos B."/>
            <person name="Lipzen A."/>
            <person name="Chen C."/>
            <person name="Yanf M."/>
            <person name="Daum C."/>
            <person name="Ng V."/>
            <person name="Clum A."/>
            <person name="Steindorff A."/>
            <person name="Ohm R."/>
            <person name="Martin F."/>
            <person name="Silar P."/>
            <person name="Natvig D."/>
            <person name="Lalanne C."/>
            <person name="Gautier V."/>
            <person name="Ament-Velasquez S.L."/>
            <person name="Kruys A."/>
            <person name="Hutchinson M.I."/>
            <person name="Powell A.J."/>
            <person name="Barry K."/>
            <person name="Miller A.N."/>
            <person name="Grigoriev I.V."/>
            <person name="Debuchy R."/>
            <person name="Gladieux P."/>
            <person name="Thoren M.H."/>
            <person name="Johannesson H."/>
        </authorList>
    </citation>
    <scope>NUCLEOTIDE SEQUENCE</scope>
    <source>
        <strain evidence="1">SMH4607-1</strain>
    </source>
</reference>
<organism evidence="1 2">
    <name type="scientific">Lasiosphaeris hirsuta</name>
    <dbReference type="NCBI Taxonomy" id="260670"/>
    <lineage>
        <taxon>Eukaryota</taxon>
        <taxon>Fungi</taxon>
        <taxon>Dikarya</taxon>
        <taxon>Ascomycota</taxon>
        <taxon>Pezizomycotina</taxon>
        <taxon>Sordariomycetes</taxon>
        <taxon>Sordariomycetidae</taxon>
        <taxon>Sordariales</taxon>
        <taxon>Lasiosphaeriaceae</taxon>
        <taxon>Lasiosphaeris</taxon>
    </lineage>
</organism>
<evidence type="ECO:0000313" key="1">
    <source>
        <dbReference type="EMBL" id="KAK0720984.1"/>
    </source>
</evidence>
<sequence length="99" mass="11008">MSESGGNGTILAPLDVSNLQTEGLLRQGTSSRIRRLHQRRLNRSSEEEHRDIPLEIPQNDSAIQDAFASIPVFLISRETLTHVGLSASKAEQLWSAWTN</sequence>
<gene>
    <name evidence="1" type="ORF">B0H67DRAFT_577867</name>
</gene>
<keyword evidence="2" id="KW-1185">Reference proteome</keyword>
<protein>
    <submittedName>
        <fullName evidence="1">Uncharacterized protein</fullName>
    </submittedName>
</protein>
<dbReference type="Proteomes" id="UP001172102">
    <property type="component" value="Unassembled WGS sequence"/>
</dbReference>
<name>A0AA40AS38_9PEZI</name>
<accession>A0AA40AS38</accession>
<comment type="caution">
    <text evidence="1">The sequence shown here is derived from an EMBL/GenBank/DDBJ whole genome shotgun (WGS) entry which is preliminary data.</text>
</comment>
<dbReference type="AlphaFoldDB" id="A0AA40AS38"/>
<dbReference type="EMBL" id="JAUKUA010000003">
    <property type="protein sequence ID" value="KAK0720984.1"/>
    <property type="molecule type" value="Genomic_DNA"/>
</dbReference>
<proteinExistence type="predicted"/>
<evidence type="ECO:0000313" key="2">
    <source>
        <dbReference type="Proteomes" id="UP001172102"/>
    </source>
</evidence>